<dbReference type="EMBL" id="BMAT01004292">
    <property type="protein sequence ID" value="GFR71489.1"/>
    <property type="molecule type" value="Genomic_DNA"/>
</dbReference>
<comment type="caution">
    <text evidence="2">The sequence shown here is derived from an EMBL/GenBank/DDBJ whole genome shotgun (WGS) entry which is preliminary data.</text>
</comment>
<reference evidence="2 3" key="1">
    <citation type="journal article" date="2021" name="Elife">
        <title>Chloroplast acquisition without the gene transfer in kleptoplastic sea slugs, Plakobranchus ocellatus.</title>
        <authorList>
            <person name="Maeda T."/>
            <person name="Takahashi S."/>
            <person name="Yoshida T."/>
            <person name="Shimamura S."/>
            <person name="Takaki Y."/>
            <person name="Nagai Y."/>
            <person name="Toyoda A."/>
            <person name="Suzuki Y."/>
            <person name="Arimoto A."/>
            <person name="Ishii H."/>
            <person name="Satoh N."/>
            <person name="Nishiyama T."/>
            <person name="Hasebe M."/>
            <person name="Maruyama T."/>
            <person name="Minagawa J."/>
            <person name="Obokata J."/>
            <person name="Shigenobu S."/>
        </authorList>
    </citation>
    <scope>NUCLEOTIDE SEQUENCE [LARGE SCALE GENOMIC DNA]</scope>
</reference>
<sequence length="103" mass="11426">MDASYIVNKAMVSFLVVVRLVPEPVERLKMLLFDSDSRISYVVLTIVQTLPHDDNDDDDDGDDNDDDDDDDDDDDEDDDDDDDDKDDEDDDCSACVGGGDSGQ</sequence>
<feature type="compositionally biased region" description="Acidic residues" evidence="1">
    <location>
        <begin position="54"/>
        <end position="92"/>
    </location>
</feature>
<evidence type="ECO:0000256" key="1">
    <source>
        <dbReference type="SAM" id="MobiDB-lite"/>
    </source>
</evidence>
<proteinExistence type="predicted"/>
<gene>
    <name evidence="2" type="ORF">ElyMa_002095200</name>
</gene>
<accession>A0AAV4FDX9</accession>
<dbReference type="Proteomes" id="UP000762676">
    <property type="component" value="Unassembled WGS sequence"/>
</dbReference>
<keyword evidence="3" id="KW-1185">Reference proteome</keyword>
<feature type="region of interest" description="Disordered" evidence="1">
    <location>
        <begin position="49"/>
        <end position="103"/>
    </location>
</feature>
<evidence type="ECO:0000313" key="2">
    <source>
        <dbReference type="EMBL" id="GFR71489.1"/>
    </source>
</evidence>
<dbReference type="AlphaFoldDB" id="A0AAV4FDX9"/>
<name>A0AAV4FDX9_9GAST</name>
<evidence type="ECO:0000313" key="3">
    <source>
        <dbReference type="Proteomes" id="UP000762676"/>
    </source>
</evidence>
<dbReference type="SUPFAM" id="SSF48371">
    <property type="entry name" value="ARM repeat"/>
    <property type="match status" value="1"/>
</dbReference>
<dbReference type="InterPro" id="IPR016024">
    <property type="entry name" value="ARM-type_fold"/>
</dbReference>
<organism evidence="2 3">
    <name type="scientific">Elysia marginata</name>
    <dbReference type="NCBI Taxonomy" id="1093978"/>
    <lineage>
        <taxon>Eukaryota</taxon>
        <taxon>Metazoa</taxon>
        <taxon>Spiralia</taxon>
        <taxon>Lophotrochozoa</taxon>
        <taxon>Mollusca</taxon>
        <taxon>Gastropoda</taxon>
        <taxon>Heterobranchia</taxon>
        <taxon>Euthyneura</taxon>
        <taxon>Panpulmonata</taxon>
        <taxon>Sacoglossa</taxon>
        <taxon>Placobranchoidea</taxon>
        <taxon>Plakobranchidae</taxon>
        <taxon>Elysia</taxon>
    </lineage>
</organism>
<protein>
    <submittedName>
        <fullName evidence="2">Uncharacterized protein</fullName>
    </submittedName>
</protein>
<feature type="non-terminal residue" evidence="2">
    <location>
        <position position="103"/>
    </location>
</feature>